<organism evidence="4 5">
    <name type="scientific">Dictyobacter kobayashii</name>
    <dbReference type="NCBI Taxonomy" id="2014872"/>
    <lineage>
        <taxon>Bacteria</taxon>
        <taxon>Bacillati</taxon>
        <taxon>Chloroflexota</taxon>
        <taxon>Ktedonobacteria</taxon>
        <taxon>Ktedonobacterales</taxon>
        <taxon>Dictyobacteraceae</taxon>
        <taxon>Dictyobacter</taxon>
    </lineage>
</organism>
<dbReference type="InterPro" id="IPR023772">
    <property type="entry name" value="DNA-bd_HTH_TetR-type_CS"/>
</dbReference>
<dbReference type="Pfam" id="PF00440">
    <property type="entry name" value="TetR_N"/>
    <property type="match status" value="1"/>
</dbReference>
<dbReference type="PRINTS" id="PR00455">
    <property type="entry name" value="HTHTETR"/>
</dbReference>
<feature type="DNA-binding region" description="H-T-H motif" evidence="2">
    <location>
        <begin position="33"/>
        <end position="52"/>
    </location>
</feature>
<dbReference type="InterPro" id="IPR036271">
    <property type="entry name" value="Tet_transcr_reg_TetR-rel_C_sf"/>
</dbReference>
<dbReference type="GO" id="GO:0003677">
    <property type="term" value="F:DNA binding"/>
    <property type="evidence" value="ECO:0007669"/>
    <property type="project" value="UniProtKB-UniRule"/>
</dbReference>
<name>A0A402ALY7_9CHLR</name>
<evidence type="ECO:0000256" key="2">
    <source>
        <dbReference type="PROSITE-ProRule" id="PRU00335"/>
    </source>
</evidence>
<feature type="domain" description="HTH tetR-type" evidence="3">
    <location>
        <begin position="10"/>
        <end position="70"/>
    </location>
</feature>
<dbReference type="InterPro" id="IPR001647">
    <property type="entry name" value="HTH_TetR"/>
</dbReference>
<evidence type="ECO:0000256" key="1">
    <source>
        <dbReference type="ARBA" id="ARBA00023125"/>
    </source>
</evidence>
<dbReference type="Proteomes" id="UP000287188">
    <property type="component" value="Unassembled WGS sequence"/>
</dbReference>
<comment type="caution">
    <text evidence="4">The sequence shown here is derived from an EMBL/GenBank/DDBJ whole genome shotgun (WGS) entry which is preliminary data.</text>
</comment>
<proteinExistence type="predicted"/>
<dbReference type="RefSeq" id="WP_126551849.1">
    <property type="nucleotide sequence ID" value="NZ_BIFS01000001.1"/>
</dbReference>
<reference evidence="5" key="1">
    <citation type="submission" date="2018-12" db="EMBL/GenBank/DDBJ databases">
        <title>Tengunoibacter tsumagoiensis gen. nov., sp. nov., Dictyobacter kobayashii sp. nov., D. alpinus sp. nov., and D. joshuensis sp. nov. and description of Dictyobacteraceae fam. nov. within the order Ktedonobacterales isolated from Tengu-no-mugimeshi.</title>
        <authorList>
            <person name="Wang C.M."/>
            <person name="Zheng Y."/>
            <person name="Sakai Y."/>
            <person name="Toyoda A."/>
            <person name="Minakuchi Y."/>
            <person name="Abe K."/>
            <person name="Yokota A."/>
            <person name="Yabe S."/>
        </authorList>
    </citation>
    <scope>NUCLEOTIDE SEQUENCE [LARGE SCALE GENOMIC DNA]</scope>
    <source>
        <strain evidence="5">Uno11</strain>
    </source>
</reference>
<dbReference type="InterPro" id="IPR041603">
    <property type="entry name" value="YvdT_C"/>
</dbReference>
<dbReference type="PROSITE" id="PS50977">
    <property type="entry name" value="HTH_TETR_2"/>
    <property type="match status" value="1"/>
</dbReference>
<evidence type="ECO:0000259" key="3">
    <source>
        <dbReference type="PROSITE" id="PS50977"/>
    </source>
</evidence>
<dbReference type="Gene3D" id="1.10.357.10">
    <property type="entry name" value="Tetracycline Repressor, domain 2"/>
    <property type="match status" value="1"/>
</dbReference>
<dbReference type="PANTHER" id="PTHR43479:SF8">
    <property type="entry name" value="TRANSCRIPTIONAL REGULATOR, TETR FAMILY"/>
    <property type="match status" value="1"/>
</dbReference>
<evidence type="ECO:0000313" key="5">
    <source>
        <dbReference type="Proteomes" id="UP000287188"/>
    </source>
</evidence>
<dbReference type="PANTHER" id="PTHR43479">
    <property type="entry name" value="ACREF/ENVCD OPERON REPRESSOR-RELATED"/>
    <property type="match status" value="1"/>
</dbReference>
<dbReference type="SUPFAM" id="SSF48498">
    <property type="entry name" value="Tetracyclin repressor-like, C-terminal domain"/>
    <property type="match status" value="1"/>
</dbReference>
<sequence>MHQNAKPPKVDRRAELLKVSREIMAEKGYEATTVSAIVAKAGVAQGTFYWYFPSKASIVKTLTIEMQNEVQAALTNVFTAPASVDYKIERSIEEIFSILSNYRDVLALARLVDSASDNEVVFAPYHHLIADLLRYEQERGTITSSIDPGIAAELIVGSVYYANLQCYLYHTTRPVEQYIAGTAQFVRQALGLA</sequence>
<gene>
    <name evidence="4" type="ORF">KDK_39260</name>
</gene>
<dbReference type="InterPro" id="IPR009057">
    <property type="entry name" value="Homeodomain-like_sf"/>
</dbReference>
<dbReference type="PROSITE" id="PS01081">
    <property type="entry name" value="HTH_TETR_1"/>
    <property type="match status" value="1"/>
</dbReference>
<dbReference type="SUPFAM" id="SSF46689">
    <property type="entry name" value="Homeodomain-like"/>
    <property type="match status" value="1"/>
</dbReference>
<dbReference type="EMBL" id="BIFS01000001">
    <property type="protein sequence ID" value="GCE20126.1"/>
    <property type="molecule type" value="Genomic_DNA"/>
</dbReference>
<dbReference type="Pfam" id="PF17934">
    <property type="entry name" value="TetR_C_26"/>
    <property type="match status" value="1"/>
</dbReference>
<accession>A0A402ALY7</accession>
<evidence type="ECO:0000313" key="4">
    <source>
        <dbReference type="EMBL" id="GCE20126.1"/>
    </source>
</evidence>
<protein>
    <submittedName>
        <fullName evidence="4">TetR family transcriptional regulator</fullName>
    </submittedName>
</protein>
<dbReference type="OrthoDB" id="9812484at2"/>
<keyword evidence="1 2" id="KW-0238">DNA-binding</keyword>
<dbReference type="InterPro" id="IPR050624">
    <property type="entry name" value="HTH-type_Tx_Regulator"/>
</dbReference>
<keyword evidence="5" id="KW-1185">Reference proteome</keyword>
<dbReference type="AlphaFoldDB" id="A0A402ALY7"/>